<dbReference type="Pfam" id="PF17765">
    <property type="entry name" value="MLTR_LBD"/>
    <property type="match status" value="1"/>
</dbReference>
<comment type="caution">
    <text evidence="2">The sequence shown here is derived from an EMBL/GenBank/DDBJ whole genome shotgun (WGS) entry which is preliminary data.</text>
</comment>
<feature type="domain" description="HTH cro/C1-type" evidence="1">
    <location>
        <begin position="48"/>
        <end position="99"/>
    </location>
</feature>
<dbReference type="CDD" id="cd00093">
    <property type="entry name" value="HTH_XRE"/>
    <property type="match status" value="1"/>
</dbReference>
<accession>A0A2T0QZY4</accession>
<dbReference type="Proteomes" id="UP000238083">
    <property type="component" value="Unassembled WGS sequence"/>
</dbReference>
<keyword evidence="3" id="KW-1185">Reference proteome</keyword>
<dbReference type="GO" id="GO:0003677">
    <property type="term" value="F:DNA binding"/>
    <property type="evidence" value="ECO:0007669"/>
    <property type="project" value="InterPro"/>
</dbReference>
<dbReference type="SMART" id="SM00530">
    <property type="entry name" value="HTH_XRE"/>
    <property type="match status" value="1"/>
</dbReference>
<evidence type="ECO:0000313" key="2">
    <source>
        <dbReference type="EMBL" id="PRY12242.1"/>
    </source>
</evidence>
<proteinExistence type="predicted"/>
<protein>
    <submittedName>
        <fullName evidence="2">Helix-turn-helix protein</fullName>
    </submittedName>
</protein>
<reference evidence="2 3" key="1">
    <citation type="submission" date="2018-03" db="EMBL/GenBank/DDBJ databases">
        <title>Genomic Encyclopedia of Archaeal and Bacterial Type Strains, Phase II (KMG-II): from individual species to whole genera.</title>
        <authorList>
            <person name="Goeker M."/>
        </authorList>
    </citation>
    <scope>NUCLEOTIDE SEQUENCE [LARGE SCALE GENOMIC DNA]</scope>
    <source>
        <strain evidence="2 3">DSM 19711</strain>
    </source>
</reference>
<dbReference type="InterPro" id="IPR001387">
    <property type="entry name" value="Cro/C1-type_HTH"/>
</dbReference>
<dbReference type="Gene3D" id="1.10.260.40">
    <property type="entry name" value="lambda repressor-like DNA-binding domains"/>
    <property type="match status" value="1"/>
</dbReference>
<organism evidence="2 3">
    <name type="scientific">Kineococcus rhizosphaerae</name>
    <dbReference type="NCBI Taxonomy" id="559628"/>
    <lineage>
        <taxon>Bacteria</taxon>
        <taxon>Bacillati</taxon>
        <taxon>Actinomycetota</taxon>
        <taxon>Actinomycetes</taxon>
        <taxon>Kineosporiales</taxon>
        <taxon>Kineosporiaceae</taxon>
        <taxon>Kineococcus</taxon>
    </lineage>
</organism>
<dbReference type="Gene3D" id="3.30.450.180">
    <property type="match status" value="1"/>
</dbReference>
<dbReference type="InterPro" id="IPR041413">
    <property type="entry name" value="MLTR_LBD"/>
</dbReference>
<dbReference type="PROSITE" id="PS50943">
    <property type="entry name" value="HTH_CROC1"/>
    <property type="match status" value="1"/>
</dbReference>
<sequence>MIRRSPIDAGGAPQHTVPVEPQEFGAAVRRLREGTDPAAVGLRQAGTRRVRGLRREELGDLAGLSADYVRRLEQGRSHPSAGVVDAIARALRIGRADYVRLSALAGYAAADGQVPDEIGPGATRLLERFGDTPMFVSDAAMNLVAVNGAFLALEHWEPTGDLWEWNIAWRTFCSPFAAFTQSPADATDHQAILAAQLQAAQLRYPTDRSLAALVDALRSGSRVFDALWRAPRPVAAYESAATFTQSDGGSVTLVGNLLAIPGDDLTALMLTAAPGSTDAARLADVVGSVGGPAVVKVGRSGPG</sequence>
<evidence type="ECO:0000313" key="3">
    <source>
        <dbReference type="Proteomes" id="UP000238083"/>
    </source>
</evidence>
<dbReference type="PANTHER" id="PTHR35010">
    <property type="entry name" value="BLL4672 PROTEIN-RELATED"/>
    <property type="match status" value="1"/>
</dbReference>
<dbReference type="Pfam" id="PF13560">
    <property type="entry name" value="HTH_31"/>
    <property type="match status" value="1"/>
</dbReference>
<dbReference type="AlphaFoldDB" id="A0A2T0QZY4"/>
<dbReference type="PANTHER" id="PTHR35010:SF2">
    <property type="entry name" value="BLL4672 PROTEIN"/>
    <property type="match status" value="1"/>
</dbReference>
<dbReference type="EMBL" id="PVZF01000011">
    <property type="protein sequence ID" value="PRY12242.1"/>
    <property type="molecule type" value="Genomic_DNA"/>
</dbReference>
<dbReference type="SUPFAM" id="SSF47413">
    <property type="entry name" value="lambda repressor-like DNA-binding domains"/>
    <property type="match status" value="1"/>
</dbReference>
<evidence type="ECO:0000259" key="1">
    <source>
        <dbReference type="PROSITE" id="PS50943"/>
    </source>
</evidence>
<name>A0A2T0QZY4_9ACTN</name>
<gene>
    <name evidence="2" type="ORF">CLV37_111199</name>
</gene>
<dbReference type="InterPro" id="IPR010982">
    <property type="entry name" value="Lambda_DNA-bd_dom_sf"/>
</dbReference>